<dbReference type="GO" id="GO:0052621">
    <property type="term" value="F:diguanylate cyclase activity"/>
    <property type="evidence" value="ECO:0007669"/>
    <property type="project" value="UniProtKB-EC"/>
</dbReference>
<dbReference type="NCBIfam" id="TIGR00254">
    <property type="entry name" value="GGDEF"/>
    <property type="match status" value="1"/>
</dbReference>
<dbReference type="PROSITE" id="PS50887">
    <property type="entry name" value="GGDEF"/>
    <property type="match status" value="1"/>
</dbReference>
<accession>A0A2N8KWP2</accession>
<dbReference type="InterPro" id="IPR050469">
    <property type="entry name" value="Diguanylate_Cyclase"/>
</dbReference>
<evidence type="ECO:0000256" key="1">
    <source>
        <dbReference type="ARBA" id="ARBA00012528"/>
    </source>
</evidence>
<dbReference type="GO" id="GO:0043709">
    <property type="term" value="P:cell adhesion involved in single-species biofilm formation"/>
    <property type="evidence" value="ECO:0007669"/>
    <property type="project" value="TreeGrafter"/>
</dbReference>
<evidence type="ECO:0000259" key="3">
    <source>
        <dbReference type="PROSITE" id="PS50887"/>
    </source>
</evidence>
<dbReference type="PANTHER" id="PTHR45138">
    <property type="entry name" value="REGULATORY COMPONENTS OF SENSORY TRANSDUCTION SYSTEM"/>
    <property type="match status" value="1"/>
</dbReference>
<feature type="domain" description="GGDEF" evidence="3">
    <location>
        <begin position="218"/>
        <end position="347"/>
    </location>
</feature>
<dbReference type="EC" id="2.7.7.65" evidence="1"/>
<proteinExistence type="predicted"/>
<dbReference type="GO" id="GO:1902201">
    <property type="term" value="P:negative regulation of bacterial-type flagellum-dependent cell motility"/>
    <property type="evidence" value="ECO:0007669"/>
    <property type="project" value="TreeGrafter"/>
</dbReference>
<dbReference type="EMBL" id="POSP01000003">
    <property type="protein sequence ID" value="PND37870.1"/>
    <property type="molecule type" value="Genomic_DNA"/>
</dbReference>
<name>A0A2N8KWP2_9BURK</name>
<dbReference type="GO" id="GO:0005886">
    <property type="term" value="C:plasma membrane"/>
    <property type="evidence" value="ECO:0007669"/>
    <property type="project" value="TreeGrafter"/>
</dbReference>
<dbReference type="InterPro" id="IPR029787">
    <property type="entry name" value="Nucleotide_cyclase"/>
</dbReference>
<sequence>MSEVVDHLAELTGFRDRDVMDVTLVSALRDLLEPSSVAIYRCIGEAGHERWLTRARLCADDVVATADPLWMEPERLPLAQDFPERLECMRSRTVLQWQLAPALEAVEAEGAANPAPGLWINLFPIATEREVVGVVEVHSLSRLKSKSQRMVSSVLRIYHNFQGLLDYSERDTLTGLLNRKTFEESFLKALGELAANVSSGVMSHDEGEGERRHEHGQPQYFLGVIDIDHFKSVNDRFGHLIGDEVLLLLSRLMRSSFRFHDLLYRFGGEEFVVLMRCDVGLDAAQAFERLRHNTEHYAFPQVGRITVSIGFTQVRVGDSPAAAFERADKAVYHAKDNGRNQVHNHADLVSAGQMQEVTQLSDMELF</sequence>
<comment type="catalytic activity">
    <reaction evidence="2">
        <text>2 GTP = 3',3'-c-di-GMP + 2 diphosphate</text>
        <dbReference type="Rhea" id="RHEA:24898"/>
        <dbReference type="ChEBI" id="CHEBI:33019"/>
        <dbReference type="ChEBI" id="CHEBI:37565"/>
        <dbReference type="ChEBI" id="CHEBI:58805"/>
        <dbReference type="EC" id="2.7.7.65"/>
    </reaction>
</comment>
<dbReference type="Proteomes" id="UP000235916">
    <property type="component" value="Unassembled WGS sequence"/>
</dbReference>
<dbReference type="InterPro" id="IPR000160">
    <property type="entry name" value="GGDEF_dom"/>
</dbReference>
<dbReference type="SMART" id="SM00267">
    <property type="entry name" value="GGDEF"/>
    <property type="match status" value="1"/>
</dbReference>
<dbReference type="CDD" id="cd01949">
    <property type="entry name" value="GGDEF"/>
    <property type="match status" value="1"/>
</dbReference>
<dbReference type="Gene3D" id="3.30.70.270">
    <property type="match status" value="1"/>
</dbReference>
<dbReference type="Pfam" id="PF00990">
    <property type="entry name" value="GGDEF"/>
    <property type="match status" value="1"/>
</dbReference>
<dbReference type="PANTHER" id="PTHR45138:SF9">
    <property type="entry name" value="DIGUANYLATE CYCLASE DGCM-RELATED"/>
    <property type="match status" value="1"/>
</dbReference>
<dbReference type="RefSeq" id="WP_102767789.1">
    <property type="nucleotide sequence ID" value="NZ_POSP01000003.1"/>
</dbReference>
<dbReference type="InterPro" id="IPR043128">
    <property type="entry name" value="Rev_trsase/Diguanyl_cyclase"/>
</dbReference>
<dbReference type="OrthoDB" id="9813903at2"/>
<protein>
    <recommendedName>
        <fullName evidence="1">diguanylate cyclase</fullName>
        <ecNumber evidence="1">2.7.7.65</ecNumber>
    </recommendedName>
</protein>
<dbReference type="AlphaFoldDB" id="A0A2N8KWP2"/>
<evidence type="ECO:0000313" key="4">
    <source>
        <dbReference type="EMBL" id="PND37870.1"/>
    </source>
</evidence>
<evidence type="ECO:0000256" key="2">
    <source>
        <dbReference type="ARBA" id="ARBA00034247"/>
    </source>
</evidence>
<comment type="caution">
    <text evidence="4">The sequence shown here is derived from an EMBL/GenBank/DDBJ whole genome shotgun (WGS) entry which is preliminary data.</text>
</comment>
<gene>
    <name evidence="4" type="ORF">C1O66_10255</name>
</gene>
<evidence type="ECO:0000313" key="5">
    <source>
        <dbReference type="Proteomes" id="UP000235916"/>
    </source>
</evidence>
<keyword evidence="5" id="KW-1185">Reference proteome</keyword>
<organism evidence="4 5">
    <name type="scientific">Kinneretia aquatilis</name>
    <dbReference type="NCBI Taxonomy" id="2070761"/>
    <lineage>
        <taxon>Bacteria</taxon>
        <taxon>Pseudomonadati</taxon>
        <taxon>Pseudomonadota</taxon>
        <taxon>Betaproteobacteria</taxon>
        <taxon>Burkholderiales</taxon>
        <taxon>Sphaerotilaceae</taxon>
        <taxon>Roseateles</taxon>
    </lineage>
</organism>
<reference evidence="4 5" key="1">
    <citation type="submission" date="2018-01" db="EMBL/GenBank/DDBJ databases">
        <title>Draft genome sequence of Paucibacter aquatile CR182 isolated from freshwater of the Nakdong River.</title>
        <authorList>
            <person name="Choi A."/>
            <person name="Chung E.J."/>
        </authorList>
    </citation>
    <scope>NUCLEOTIDE SEQUENCE [LARGE SCALE GENOMIC DNA]</scope>
    <source>
        <strain evidence="4 5">CR182</strain>
    </source>
</reference>
<dbReference type="SUPFAM" id="SSF55073">
    <property type="entry name" value="Nucleotide cyclase"/>
    <property type="match status" value="1"/>
</dbReference>